<accession>A0A9P6BWX1</accession>
<dbReference type="EMBL" id="MU152217">
    <property type="protein sequence ID" value="KAF9440860.1"/>
    <property type="molecule type" value="Genomic_DNA"/>
</dbReference>
<evidence type="ECO:0000256" key="1">
    <source>
        <dbReference type="SAM" id="Phobius"/>
    </source>
</evidence>
<dbReference type="Proteomes" id="UP000807342">
    <property type="component" value="Unassembled WGS sequence"/>
</dbReference>
<gene>
    <name evidence="2" type="ORF">P691DRAFT_55679</name>
</gene>
<comment type="caution">
    <text evidence="2">The sequence shown here is derived from an EMBL/GenBank/DDBJ whole genome shotgun (WGS) entry which is preliminary data.</text>
</comment>
<sequence>MEVSKGAVCFLGPLVVGIWAFFFLVGMVWVRVGILLGVDVERGRRDVKDRVYDGGRSGLAACFLEDCFSIILA</sequence>
<reference evidence="2" key="1">
    <citation type="submission" date="2020-11" db="EMBL/GenBank/DDBJ databases">
        <authorList>
            <consortium name="DOE Joint Genome Institute"/>
            <person name="Ahrendt S."/>
            <person name="Riley R."/>
            <person name="Andreopoulos W."/>
            <person name="Labutti K."/>
            <person name="Pangilinan J."/>
            <person name="Ruiz-Duenas F.J."/>
            <person name="Barrasa J.M."/>
            <person name="Sanchez-Garcia M."/>
            <person name="Camarero S."/>
            <person name="Miyauchi S."/>
            <person name="Serrano A."/>
            <person name="Linde D."/>
            <person name="Babiker R."/>
            <person name="Drula E."/>
            <person name="Ayuso-Fernandez I."/>
            <person name="Pacheco R."/>
            <person name="Padilla G."/>
            <person name="Ferreira P."/>
            <person name="Barriuso J."/>
            <person name="Kellner H."/>
            <person name="Castanera R."/>
            <person name="Alfaro M."/>
            <person name="Ramirez L."/>
            <person name="Pisabarro A.G."/>
            <person name="Kuo A."/>
            <person name="Tritt A."/>
            <person name="Lipzen A."/>
            <person name="He G."/>
            <person name="Yan M."/>
            <person name="Ng V."/>
            <person name="Cullen D."/>
            <person name="Martin F."/>
            <person name="Rosso M.-N."/>
            <person name="Henrissat B."/>
            <person name="Hibbett D."/>
            <person name="Martinez A.T."/>
            <person name="Grigoriev I.V."/>
        </authorList>
    </citation>
    <scope>NUCLEOTIDE SEQUENCE</scope>
    <source>
        <strain evidence="2">MF-IS2</strain>
    </source>
</reference>
<keyword evidence="1" id="KW-0472">Membrane</keyword>
<keyword evidence="3" id="KW-1185">Reference proteome</keyword>
<proteinExistence type="predicted"/>
<name>A0A9P6BWX1_9AGAR</name>
<keyword evidence="1" id="KW-1133">Transmembrane helix</keyword>
<dbReference type="AlphaFoldDB" id="A0A9P6BWX1"/>
<keyword evidence="1" id="KW-0812">Transmembrane</keyword>
<protein>
    <submittedName>
        <fullName evidence="2">Uncharacterized protein</fullName>
    </submittedName>
</protein>
<evidence type="ECO:0000313" key="2">
    <source>
        <dbReference type="EMBL" id="KAF9440860.1"/>
    </source>
</evidence>
<dbReference type="OrthoDB" id="192733at2759"/>
<organism evidence="2 3">
    <name type="scientific">Macrolepiota fuliginosa MF-IS2</name>
    <dbReference type="NCBI Taxonomy" id="1400762"/>
    <lineage>
        <taxon>Eukaryota</taxon>
        <taxon>Fungi</taxon>
        <taxon>Dikarya</taxon>
        <taxon>Basidiomycota</taxon>
        <taxon>Agaricomycotina</taxon>
        <taxon>Agaricomycetes</taxon>
        <taxon>Agaricomycetidae</taxon>
        <taxon>Agaricales</taxon>
        <taxon>Agaricineae</taxon>
        <taxon>Agaricaceae</taxon>
        <taxon>Macrolepiota</taxon>
    </lineage>
</organism>
<evidence type="ECO:0000313" key="3">
    <source>
        <dbReference type="Proteomes" id="UP000807342"/>
    </source>
</evidence>
<feature type="transmembrane region" description="Helical" evidence="1">
    <location>
        <begin position="16"/>
        <end position="38"/>
    </location>
</feature>